<dbReference type="Proteomes" id="UP000196694">
    <property type="component" value="Unassembled WGS sequence"/>
</dbReference>
<comment type="caution">
    <text evidence="1">The sequence shown here is derived from an EMBL/GenBank/DDBJ whole genome shotgun (WGS) entry which is preliminary data.</text>
</comment>
<protein>
    <submittedName>
        <fullName evidence="1">Uncharacterized protein</fullName>
    </submittedName>
</protein>
<name>A0A211YNJ6_9CREN</name>
<evidence type="ECO:0000313" key="1">
    <source>
        <dbReference type="EMBL" id="OWJ54427.1"/>
    </source>
</evidence>
<gene>
    <name evidence="1" type="ORF">Pdsh_08140</name>
</gene>
<evidence type="ECO:0000313" key="2">
    <source>
        <dbReference type="Proteomes" id="UP000196694"/>
    </source>
</evidence>
<keyword evidence="2" id="KW-1185">Reference proteome</keyword>
<sequence length="380" mass="44324">MKIHKDLDKIAALLSCYDFRLEAQRIADHLGVSDQHIRSIIRKIRNIDKEELAQHRRRSMAIIDYRALDLRSVTIITKSISEIIDFFDKTHSKRTMDIWFKLNLPYNRYLISINKLFGGRLMFTYRLPRELIPEVIESFKNKFRDKILIADMGNALPIYNCTQLIAKNLEDIQSVYDIHSDMYESVLDATPIGSRMKLIDVIIIAMIEYYPLLKNMDLRAVNLLARARVEELNEKLPSDISFRFRFMKNHYDRLSRLRYVGRTWLGSFLHGNGSVEVAMVITSRECAEQLYVFAAATLAIPQIFVGREYAIAAFLVNSQTKPLLGKFLEKYCSGKVLSESTIVYSRAVPMPVEMFDPWRNRWDTRPHDVAEALKKFRLVE</sequence>
<dbReference type="AlphaFoldDB" id="A0A211YNJ6"/>
<organism evidence="1 2">
    <name type="scientific">Pyrodictium delaneyi</name>
    <dbReference type="NCBI Taxonomy" id="1273541"/>
    <lineage>
        <taxon>Archaea</taxon>
        <taxon>Thermoproteota</taxon>
        <taxon>Thermoprotei</taxon>
        <taxon>Desulfurococcales</taxon>
        <taxon>Pyrodictiaceae</taxon>
        <taxon>Pyrodictium</taxon>
    </lineage>
</organism>
<reference evidence="1 2" key="1">
    <citation type="submission" date="2017-05" db="EMBL/GenBank/DDBJ databases">
        <title>The draft genome of the hyperthermophilic archaeon 'Pyrodictium delaneyi strain Hulk', an iron and nitrate reducer, reveals the capacity for sulfate reduction.</title>
        <authorList>
            <person name="Demey L.M."/>
            <person name="Miller C."/>
            <person name="Manzella M."/>
            <person name="Reguera G."/>
            <person name="Kashefi K."/>
        </authorList>
    </citation>
    <scope>NUCLEOTIDE SEQUENCE [LARGE SCALE GENOMIC DNA]</scope>
    <source>
        <strain evidence="1 2">Hulk</strain>
    </source>
</reference>
<accession>A0A211YNJ6</accession>
<dbReference type="EMBL" id="NCQP01000006">
    <property type="protein sequence ID" value="OWJ54427.1"/>
    <property type="molecule type" value="Genomic_DNA"/>
</dbReference>
<dbReference type="RefSeq" id="WP_088171999.1">
    <property type="nucleotide sequence ID" value="NZ_NCQP01000006.1"/>
</dbReference>
<proteinExistence type="predicted"/>